<sequence>MQYRRAYQPGGRYFFTVVTHRRQKLLTPPENIIKLRQAFRHVMNTHPFTIDAIVILADHLHCLWQLPGNDADFSTRWMLIKRHFSIQFHTPTQARREKAIWQLRFWEHLIRDEEDWQKHMDYIHYNPVKHGYVKQPAEWAYSSFQRAVKQGLYHENWGMGEEPKRVRGMELE</sequence>
<dbReference type="GO" id="GO:0004803">
    <property type="term" value="F:transposase activity"/>
    <property type="evidence" value="ECO:0007669"/>
    <property type="project" value="InterPro"/>
</dbReference>
<protein>
    <recommendedName>
        <fullName evidence="1">Transposase IS200-like domain-containing protein</fullName>
    </recommendedName>
</protein>
<dbReference type="NCBIfam" id="NF047646">
    <property type="entry name" value="REP_Tyr_transpos"/>
    <property type="match status" value="1"/>
</dbReference>
<dbReference type="HOGENOM" id="CLU_068226_6_0_6"/>
<dbReference type="GO" id="GO:0006313">
    <property type="term" value="P:DNA transposition"/>
    <property type="evidence" value="ECO:0007669"/>
    <property type="project" value="InterPro"/>
</dbReference>
<dbReference type="SMART" id="SM01321">
    <property type="entry name" value="Y1_Tnp"/>
    <property type="match status" value="1"/>
</dbReference>
<accession>A0A090AK76</accession>
<keyword evidence="3" id="KW-1185">Reference proteome</keyword>
<dbReference type="PANTHER" id="PTHR36966">
    <property type="entry name" value="REP-ASSOCIATED TYROSINE TRANSPOSASE"/>
    <property type="match status" value="1"/>
</dbReference>
<evidence type="ECO:0000313" key="3">
    <source>
        <dbReference type="Proteomes" id="UP000031623"/>
    </source>
</evidence>
<dbReference type="InterPro" id="IPR036515">
    <property type="entry name" value="Transposase_17_sf"/>
</dbReference>
<dbReference type="InterPro" id="IPR052715">
    <property type="entry name" value="RAYT_transposase"/>
</dbReference>
<evidence type="ECO:0000313" key="2">
    <source>
        <dbReference type="EMBL" id="BAP55400.1"/>
    </source>
</evidence>
<dbReference type="AlphaFoldDB" id="A0A090AK76"/>
<dbReference type="STRING" id="40754.THII_1103"/>
<name>A0A090AK76_9GAMM</name>
<reference evidence="2" key="1">
    <citation type="journal article" date="2014" name="ISME J.">
        <title>Ecophysiology of Thioploca ingrica as revealed by the complete genome sequence supplemented with proteomic evidence.</title>
        <authorList>
            <person name="Kojima H."/>
            <person name="Ogura Y."/>
            <person name="Yamamoto N."/>
            <person name="Togashi T."/>
            <person name="Mori H."/>
            <person name="Watanabe T."/>
            <person name="Nemoto F."/>
            <person name="Kurokawa K."/>
            <person name="Hayashi T."/>
            <person name="Fukui M."/>
        </authorList>
    </citation>
    <scope>NUCLEOTIDE SEQUENCE [LARGE SCALE GENOMIC DNA]</scope>
</reference>
<dbReference type="GO" id="GO:0043565">
    <property type="term" value="F:sequence-specific DNA binding"/>
    <property type="evidence" value="ECO:0007669"/>
    <property type="project" value="TreeGrafter"/>
</dbReference>
<dbReference type="Pfam" id="PF01797">
    <property type="entry name" value="Y1_Tnp"/>
    <property type="match status" value="1"/>
</dbReference>
<dbReference type="PANTHER" id="PTHR36966:SF1">
    <property type="entry name" value="REP-ASSOCIATED TYROSINE TRANSPOSASE"/>
    <property type="match status" value="1"/>
</dbReference>
<feature type="domain" description="Transposase IS200-like" evidence="1">
    <location>
        <begin position="8"/>
        <end position="126"/>
    </location>
</feature>
<evidence type="ECO:0000259" key="1">
    <source>
        <dbReference type="SMART" id="SM01321"/>
    </source>
</evidence>
<dbReference type="Proteomes" id="UP000031623">
    <property type="component" value="Chromosome"/>
</dbReference>
<gene>
    <name evidence="2" type="ORF">THII_1103</name>
</gene>
<dbReference type="Gene3D" id="3.30.70.1290">
    <property type="entry name" value="Transposase IS200-like"/>
    <property type="match status" value="1"/>
</dbReference>
<dbReference type="EMBL" id="AP014633">
    <property type="protein sequence ID" value="BAP55400.1"/>
    <property type="molecule type" value="Genomic_DNA"/>
</dbReference>
<dbReference type="SUPFAM" id="SSF143422">
    <property type="entry name" value="Transposase IS200-like"/>
    <property type="match status" value="1"/>
</dbReference>
<dbReference type="InterPro" id="IPR002686">
    <property type="entry name" value="Transposase_17"/>
</dbReference>
<dbReference type="KEGG" id="tig:THII_1103"/>
<proteinExistence type="predicted"/>
<organism evidence="2 3">
    <name type="scientific">Thioploca ingrica</name>
    <dbReference type="NCBI Taxonomy" id="40754"/>
    <lineage>
        <taxon>Bacteria</taxon>
        <taxon>Pseudomonadati</taxon>
        <taxon>Pseudomonadota</taxon>
        <taxon>Gammaproteobacteria</taxon>
        <taxon>Thiotrichales</taxon>
        <taxon>Thiotrichaceae</taxon>
        <taxon>Thioploca</taxon>
    </lineage>
</organism>
<dbReference type="OrthoDB" id="9794403at2"/>